<keyword evidence="2" id="KW-1185">Reference proteome</keyword>
<sequence>MLRHMIVAHSAMNKPRQDLNAHAKLHGALHRTSRMITDFFRSLVH</sequence>
<organism evidence="1 2">
    <name type="scientific">Hoeflea poritis</name>
    <dbReference type="NCBI Taxonomy" id="2993659"/>
    <lineage>
        <taxon>Bacteria</taxon>
        <taxon>Pseudomonadati</taxon>
        <taxon>Pseudomonadota</taxon>
        <taxon>Alphaproteobacteria</taxon>
        <taxon>Hyphomicrobiales</taxon>
        <taxon>Rhizobiaceae</taxon>
        <taxon>Hoeflea</taxon>
    </lineage>
</organism>
<gene>
    <name evidence="1" type="ORF">OOZ53_23845</name>
</gene>
<dbReference type="RefSeq" id="WP_271092275.1">
    <property type="nucleotide sequence ID" value="NZ_JAPJZH010000022.1"/>
</dbReference>
<dbReference type="EMBL" id="JAPJZH010000022">
    <property type="protein sequence ID" value="MDA4848412.1"/>
    <property type="molecule type" value="Genomic_DNA"/>
</dbReference>
<proteinExistence type="predicted"/>
<accession>A0ABT4VUM2</accession>
<evidence type="ECO:0000313" key="2">
    <source>
        <dbReference type="Proteomes" id="UP001148313"/>
    </source>
</evidence>
<reference evidence="1" key="1">
    <citation type="submission" date="2022-11" db="EMBL/GenBank/DDBJ databases">
        <title>Hoeflea poritis sp. nov., isolated from scleractinian coral Porites lutea.</title>
        <authorList>
            <person name="Zhang G."/>
            <person name="Wei Q."/>
            <person name="Cai L."/>
        </authorList>
    </citation>
    <scope>NUCLEOTIDE SEQUENCE</scope>
    <source>
        <strain evidence="1">E7-10</strain>
    </source>
</reference>
<comment type="caution">
    <text evidence="1">The sequence shown here is derived from an EMBL/GenBank/DDBJ whole genome shotgun (WGS) entry which is preliminary data.</text>
</comment>
<evidence type="ECO:0000313" key="1">
    <source>
        <dbReference type="EMBL" id="MDA4848412.1"/>
    </source>
</evidence>
<protein>
    <submittedName>
        <fullName evidence="1">Uncharacterized protein</fullName>
    </submittedName>
</protein>
<name>A0ABT4VUM2_9HYPH</name>
<dbReference type="Proteomes" id="UP001148313">
    <property type="component" value="Unassembled WGS sequence"/>
</dbReference>